<dbReference type="Proteomes" id="UP001500689">
    <property type="component" value="Unassembled WGS sequence"/>
</dbReference>
<accession>A0ABP6VY89</accession>
<dbReference type="SUPFAM" id="SSF141571">
    <property type="entry name" value="Pentapeptide repeat-like"/>
    <property type="match status" value="1"/>
</dbReference>
<dbReference type="PANTHER" id="PTHR14136">
    <property type="entry name" value="BTB_POZ DOMAIN-CONTAINING PROTEIN KCTD9"/>
    <property type="match status" value="1"/>
</dbReference>
<protein>
    <submittedName>
        <fullName evidence="2">Pentapeptide repeat-containing protein</fullName>
    </submittedName>
</protein>
<dbReference type="InterPro" id="IPR001646">
    <property type="entry name" value="5peptide_repeat"/>
</dbReference>
<dbReference type="EMBL" id="BAAAZN010000005">
    <property type="protein sequence ID" value="GAA3541721.1"/>
    <property type="molecule type" value="Genomic_DNA"/>
</dbReference>
<sequence>MLVAAIGIVGALALLLGPFAQWATVAITDLKGKEKADAVNATRQTLLAAAGGTFALIGIGFTARTYYLSRRGQFTDRYTKAIDQLASEKTTERLGGIYALEHLMTESERDHTTVVEVLAAFIREQTHTGQGMFPQPEHIHQGPQPAYRTLAIDVQAALTALGRRPQRPERNPVNLSSADLCGADLANLRLDRADLWGTKLRDSIMHNVQLRGANLSYAQLQDSRLGGAQLQGAHFFRARMQEVTLDHAQLQDANLRQAQLQDSNLHDANLQGAKLNETNLQGANLSNRASGQPAPVHGLTAEQLVHAVLDDKTQLPAALHGELLQRQRQQLYDALVRYHRRLSE</sequence>
<evidence type="ECO:0000313" key="3">
    <source>
        <dbReference type="Proteomes" id="UP001500689"/>
    </source>
</evidence>
<proteinExistence type="predicted"/>
<keyword evidence="3" id="KW-1185">Reference proteome</keyword>
<dbReference type="Gene3D" id="2.160.20.80">
    <property type="entry name" value="E3 ubiquitin-protein ligase SopA"/>
    <property type="match status" value="1"/>
</dbReference>
<dbReference type="PANTHER" id="PTHR14136:SF17">
    <property type="entry name" value="BTB_POZ DOMAIN-CONTAINING PROTEIN KCTD9"/>
    <property type="match status" value="1"/>
</dbReference>
<dbReference type="Pfam" id="PF00805">
    <property type="entry name" value="Pentapeptide"/>
    <property type="match status" value="2"/>
</dbReference>
<comment type="caution">
    <text evidence="2">The sequence shown here is derived from an EMBL/GenBank/DDBJ whole genome shotgun (WGS) entry which is preliminary data.</text>
</comment>
<name>A0ABP6VY89_9PSEU</name>
<evidence type="ECO:0000256" key="1">
    <source>
        <dbReference type="SAM" id="Phobius"/>
    </source>
</evidence>
<dbReference type="RefSeq" id="WP_344859279.1">
    <property type="nucleotide sequence ID" value="NZ_BAAAZN010000005.1"/>
</dbReference>
<evidence type="ECO:0000313" key="2">
    <source>
        <dbReference type="EMBL" id="GAA3541721.1"/>
    </source>
</evidence>
<feature type="transmembrane region" description="Helical" evidence="1">
    <location>
        <begin position="47"/>
        <end position="67"/>
    </location>
</feature>
<gene>
    <name evidence="2" type="ORF">GCM10022222_26740</name>
</gene>
<reference evidence="3" key="1">
    <citation type="journal article" date="2019" name="Int. J. Syst. Evol. Microbiol.">
        <title>The Global Catalogue of Microorganisms (GCM) 10K type strain sequencing project: providing services to taxonomists for standard genome sequencing and annotation.</title>
        <authorList>
            <consortium name="The Broad Institute Genomics Platform"/>
            <consortium name="The Broad Institute Genome Sequencing Center for Infectious Disease"/>
            <person name="Wu L."/>
            <person name="Ma J."/>
        </authorList>
    </citation>
    <scope>NUCLEOTIDE SEQUENCE [LARGE SCALE GENOMIC DNA]</scope>
    <source>
        <strain evidence="3">JCM 16898</strain>
    </source>
</reference>
<organism evidence="2 3">
    <name type="scientific">Amycolatopsis ultiminotia</name>
    <dbReference type="NCBI Taxonomy" id="543629"/>
    <lineage>
        <taxon>Bacteria</taxon>
        <taxon>Bacillati</taxon>
        <taxon>Actinomycetota</taxon>
        <taxon>Actinomycetes</taxon>
        <taxon>Pseudonocardiales</taxon>
        <taxon>Pseudonocardiaceae</taxon>
        <taxon>Amycolatopsis</taxon>
    </lineage>
</organism>
<keyword evidence="1" id="KW-1133">Transmembrane helix</keyword>
<dbReference type="InterPro" id="IPR051082">
    <property type="entry name" value="Pentapeptide-BTB/POZ_domain"/>
</dbReference>
<keyword evidence="1" id="KW-0812">Transmembrane</keyword>
<keyword evidence="1" id="KW-0472">Membrane</keyword>